<keyword evidence="9" id="KW-0175">Coiled coil</keyword>
<dbReference type="EC" id="2.7.7.6" evidence="7"/>
<evidence type="ECO:0000256" key="9">
    <source>
        <dbReference type="SAM" id="Coils"/>
    </source>
</evidence>
<dbReference type="Pfam" id="PF04997">
    <property type="entry name" value="RNA_pol_Rpb1_1"/>
    <property type="match status" value="1"/>
</dbReference>
<comment type="cofactor">
    <cofactor evidence="7">
        <name>Zn(2+)</name>
        <dbReference type="ChEBI" id="CHEBI:29105"/>
    </cofactor>
    <text evidence="7">Binds 2 Zn(2+) ions per subunit.</text>
</comment>
<dbReference type="InterPro" id="IPR006592">
    <property type="entry name" value="RNA_pol_N"/>
</dbReference>
<dbReference type="InterPro" id="IPR007081">
    <property type="entry name" value="RNA_pol_Rpb1_5"/>
</dbReference>
<evidence type="ECO:0000259" key="11">
    <source>
        <dbReference type="SMART" id="SM00663"/>
    </source>
</evidence>
<dbReference type="Proteomes" id="UP000230935">
    <property type="component" value="Unassembled WGS sequence"/>
</dbReference>
<evidence type="ECO:0000256" key="4">
    <source>
        <dbReference type="ARBA" id="ARBA00022723"/>
    </source>
</evidence>
<feature type="region of interest" description="Disordered" evidence="10">
    <location>
        <begin position="1322"/>
        <end position="1354"/>
    </location>
</feature>
<feature type="binding site" evidence="7">
    <location>
        <position position="90"/>
    </location>
    <ligand>
        <name>Zn(2+)</name>
        <dbReference type="ChEBI" id="CHEBI:29105"/>
        <label>1</label>
    </ligand>
</feature>
<comment type="function">
    <text evidence="7 8">DNA-dependent RNA polymerase catalyzes the transcription of DNA into RNA using the four ribonucleoside triphosphates as substrates.</text>
</comment>
<dbReference type="SMART" id="SM00663">
    <property type="entry name" value="RPOLA_N"/>
    <property type="match status" value="1"/>
</dbReference>
<comment type="cofactor">
    <cofactor evidence="7">
        <name>Mg(2+)</name>
        <dbReference type="ChEBI" id="CHEBI:18420"/>
    </cofactor>
    <text evidence="7">Binds 1 Mg(2+) ion per subunit.</text>
</comment>
<gene>
    <name evidence="7 12" type="primary">rpoC</name>
    <name evidence="12" type="ORF">COT81_01800</name>
</gene>
<feature type="coiled-coil region" evidence="9">
    <location>
        <begin position="175"/>
        <end position="247"/>
    </location>
</feature>
<dbReference type="InterPro" id="IPR007080">
    <property type="entry name" value="RNA_pol_Rpb1_1"/>
</dbReference>
<reference evidence="13" key="1">
    <citation type="submission" date="2017-09" db="EMBL/GenBank/DDBJ databases">
        <title>Depth-based differentiation of microbial function through sediment-hosted aquifers and enrichment of novel symbionts in the deep terrestrial subsurface.</title>
        <authorList>
            <person name="Probst A.J."/>
            <person name="Ladd B."/>
            <person name="Jarett J.K."/>
            <person name="Geller-Mcgrath D.E."/>
            <person name="Sieber C.M.K."/>
            <person name="Emerson J.B."/>
            <person name="Anantharaman K."/>
            <person name="Thomas B.C."/>
            <person name="Malmstrom R."/>
            <person name="Stieglmeier M."/>
            <person name="Klingl A."/>
            <person name="Woyke T."/>
            <person name="Ryan C.M."/>
            <person name="Banfield J.F."/>
        </authorList>
    </citation>
    <scope>NUCLEOTIDE SEQUENCE [LARGE SCALE GENOMIC DNA]</scope>
</reference>
<feature type="binding site" evidence="7">
    <location>
        <position position="969"/>
    </location>
    <ligand>
        <name>Zn(2+)</name>
        <dbReference type="ChEBI" id="CHEBI:29105"/>
        <label>2</label>
    </ligand>
</feature>
<evidence type="ECO:0000256" key="10">
    <source>
        <dbReference type="SAM" id="MobiDB-lite"/>
    </source>
</evidence>
<dbReference type="Pfam" id="PF00623">
    <property type="entry name" value="RNA_pol_Rpb1_2"/>
    <property type="match status" value="1"/>
</dbReference>
<evidence type="ECO:0000256" key="3">
    <source>
        <dbReference type="ARBA" id="ARBA00022695"/>
    </source>
</evidence>
<keyword evidence="5 7" id="KW-0804">Transcription</keyword>
<dbReference type="EMBL" id="PEZZ01000011">
    <property type="protein sequence ID" value="PIS05316.1"/>
    <property type="molecule type" value="Genomic_DNA"/>
</dbReference>
<dbReference type="InterPro" id="IPR044893">
    <property type="entry name" value="RNA_pol_Rpb1_clamp_domain"/>
</dbReference>
<evidence type="ECO:0000313" key="12">
    <source>
        <dbReference type="EMBL" id="PIS05316.1"/>
    </source>
</evidence>
<evidence type="ECO:0000256" key="8">
    <source>
        <dbReference type="RuleBase" id="RU004279"/>
    </source>
</evidence>
<evidence type="ECO:0000256" key="1">
    <source>
        <dbReference type="ARBA" id="ARBA00022478"/>
    </source>
</evidence>
<comment type="similarity">
    <text evidence="7 8">Belongs to the RNA polymerase beta' chain family.</text>
</comment>
<dbReference type="PANTHER" id="PTHR19376:SF54">
    <property type="entry name" value="DNA-DIRECTED RNA POLYMERASE SUBUNIT BETA"/>
    <property type="match status" value="1"/>
</dbReference>
<dbReference type="Gene3D" id="1.10.150.390">
    <property type="match status" value="1"/>
</dbReference>
<dbReference type="Pfam" id="PF05000">
    <property type="entry name" value="RNA_pol_Rpb1_4"/>
    <property type="match status" value="1"/>
</dbReference>
<keyword evidence="7" id="KW-0862">Zinc</keyword>
<dbReference type="InterPro" id="IPR038120">
    <property type="entry name" value="Rpb1_funnel_sf"/>
</dbReference>
<dbReference type="Pfam" id="PF04998">
    <property type="entry name" value="RNA_pol_Rpb1_5"/>
    <property type="match status" value="1"/>
</dbReference>
<dbReference type="InterPro" id="IPR007083">
    <property type="entry name" value="RNA_pol_Rpb1_4"/>
</dbReference>
<dbReference type="Gene3D" id="2.40.50.100">
    <property type="match status" value="2"/>
</dbReference>
<comment type="subunit">
    <text evidence="7">The RNAP catalytic core consists of 2 alpha, 1 beta, 1 beta' and 1 omega subunit. When a sigma factor is associated with the core the holoenzyme is formed, which can initiate transcription.</text>
</comment>
<organism evidence="12 13">
    <name type="scientific">Candidatus Buchananbacteria bacterium CG10_big_fil_rev_8_21_14_0_10_42_9</name>
    <dbReference type="NCBI Taxonomy" id="1974526"/>
    <lineage>
        <taxon>Bacteria</taxon>
        <taxon>Candidatus Buchananiibacteriota</taxon>
    </lineage>
</organism>
<feature type="binding site" evidence="7">
    <location>
        <position position="896"/>
    </location>
    <ligand>
        <name>Zn(2+)</name>
        <dbReference type="ChEBI" id="CHEBI:29105"/>
        <label>2</label>
    </ligand>
</feature>
<dbReference type="Gene3D" id="1.10.1790.20">
    <property type="match status" value="1"/>
</dbReference>
<dbReference type="GO" id="GO:0006351">
    <property type="term" value="P:DNA-templated transcription"/>
    <property type="evidence" value="ECO:0007669"/>
    <property type="project" value="UniProtKB-UniRule"/>
</dbReference>
<dbReference type="Pfam" id="PF04983">
    <property type="entry name" value="RNA_pol_Rpb1_3"/>
    <property type="match status" value="1"/>
</dbReference>
<feature type="compositionally biased region" description="Basic and acidic residues" evidence="10">
    <location>
        <begin position="1343"/>
        <end position="1354"/>
    </location>
</feature>
<sequence>MIKLVQLKRLKPKAMTTKNELKKKPNNMAEDKRQFDFNGLRLALASPDQIHDWSHGEVTKPETINYRTQKPEKDGLFDERIFGPSKDWECYCGKYKKIRYKGIVCDKCGVEVTRSVVRRERMGHINLAAPSTHIWFLRGVPSRIGLILDLSLQSLEKVVYFANFIITKVDEDLKKDTLEQIRQEYKSKVSRIEKDAANQVNQVKVKANDKDKDKDNVKLDSQIAKLNQAKDNQIAELEKILRLAESELKELRPMTVISEHQYQDLSLKYGHIFEAGIGAEAIRDLLAEIDLSKLITELQAKIENSRGAQREKLIKRLRLVKNFDKNKIRPEWMVMTVIPVIPPDLRPMVPLDGGRFATSDLNDLYRRIINRNNRLKQLHELNAPEVIIRNEKRMLQEAVDALIDNSARHGKTVVASTGQKRMLKSLADVLKGKQGRFRQNLLGKRIDYSGRSVIVVGPNLRLDQCGLPKMMALELFRPFIISRLIQSEIVHNVRSANRYIDAGNPEVMDILEDIIEDATVLLNRAPTLHRLGIQAFKPVLIEGKAIQVHPLVCPAFNADFDGDQMAVHVPLTPASKWEANNLMLSSKNLLKPATGDPIVMPSQDMVWGAYYMTLVNEKKEPKAFSSFNEAHTAYQLRRISIQDEIILPLTDTGRKSVIGTEAQGDLIKTTVGRLLFNQILPRDLAYYNKTVEKGTLKEIVGLTFERGEEALEENIRFIDALKKMTFHYLTRSGYSWSMDDLPFIEAKQKLIAAGDKAVAEIEDQYATGLLTDSERHAKIIEIWMDAKDQIVKSSRDTLDRNGPVYSMVESGARGSWSQLIQIMGMKGLVTNPSGGIIELPVKGNFKEGFDVLEYFISTHGARKGLSDTALRTANAGYLTRRLVDVAQDLVISSNDCGDTTGEVVNLEQQPRSGWDVYEKVKGRALLADVPALKSKKVLVKKGELITREVVELLKANKVSEVHVRSVLECKLKKGICQQCYGLDLGHNRLVDLGTAVGVVAAQSIGEPGTQLTMRTFHTGGVAGLDITQGLPRVEEVFEARTPKVKAILSEVDGKVKIEKPNGEGKNSSRSKIVKIAYEELEEDVYAFPKGKDKPNLAVKDTESIKKASLLFTTPKREKVVAKRDGIVKVEKDKITVTVKTEKFKEYVIPPEFSLLVEEGDLVAKGQELTNGSFDLQQIYKLRGKEEAQNYIVKEILNIYHSQGQKLNDKHVELICRKMFSRILVKDPGDSEFVVGERIERGEFLEVNEALKKKNKKEATGDLLLLGITKVSLSTTSFLSAASFQETQRVLINAAVEGKIDRLEGLKENVIIARLIPAGTGYPGNEVNIPEPEPVSLDEDEPVEEAKNDTEDKMAKAKELLYEK</sequence>
<dbReference type="Gene3D" id="2.40.40.20">
    <property type="match status" value="1"/>
</dbReference>
<feature type="binding site" evidence="7">
    <location>
        <position position="561"/>
    </location>
    <ligand>
        <name>Mg(2+)</name>
        <dbReference type="ChEBI" id="CHEBI:18420"/>
    </ligand>
</feature>
<comment type="catalytic activity">
    <reaction evidence="6 7 8">
        <text>RNA(n) + a ribonucleoside 5'-triphosphate = RNA(n+1) + diphosphate</text>
        <dbReference type="Rhea" id="RHEA:21248"/>
        <dbReference type="Rhea" id="RHEA-COMP:14527"/>
        <dbReference type="Rhea" id="RHEA-COMP:17342"/>
        <dbReference type="ChEBI" id="CHEBI:33019"/>
        <dbReference type="ChEBI" id="CHEBI:61557"/>
        <dbReference type="ChEBI" id="CHEBI:140395"/>
        <dbReference type="EC" id="2.7.7.6"/>
    </reaction>
</comment>
<feature type="binding site" evidence="7">
    <location>
        <position position="976"/>
    </location>
    <ligand>
        <name>Zn(2+)</name>
        <dbReference type="ChEBI" id="CHEBI:29105"/>
        <label>2</label>
    </ligand>
</feature>
<feature type="binding site" evidence="7">
    <location>
        <position position="559"/>
    </location>
    <ligand>
        <name>Mg(2+)</name>
        <dbReference type="ChEBI" id="CHEBI:18420"/>
    </ligand>
</feature>
<feature type="binding site" evidence="7">
    <location>
        <position position="108"/>
    </location>
    <ligand>
        <name>Zn(2+)</name>
        <dbReference type="ChEBI" id="CHEBI:29105"/>
        <label>1</label>
    </ligand>
</feature>
<feature type="binding site" evidence="7">
    <location>
        <position position="105"/>
    </location>
    <ligand>
        <name>Zn(2+)</name>
        <dbReference type="ChEBI" id="CHEBI:29105"/>
        <label>1</label>
    </ligand>
</feature>
<evidence type="ECO:0000313" key="13">
    <source>
        <dbReference type="Proteomes" id="UP000230935"/>
    </source>
</evidence>
<dbReference type="HAMAP" id="MF_01322">
    <property type="entry name" value="RNApol_bact_RpoC"/>
    <property type="match status" value="1"/>
</dbReference>
<keyword evidence="4 7" id="KW-0479">Metal-binding</keyword>
<dbReference type="PANTHER" id="PTHR19376">
    <property type="entry name" value="DNA-DIRECTED RNA POLYMERASE"/>
    <property type="match status" value="1"/>
</dbReference>
<dbReference type="SUPFAM" id="SSF64484">
    <property type="entry name" value="beta and beta-prime subunits of DNA dependent RNA-polymerase"/>
    <property type="match status" value="2"/>
</dbReference>
<keyword evidence="7" id="KW-0460">Magnesium</keyword>
<accession>A0A2H0W1V3</accession>
<dbReference type="InterPro" id="IPR000722">
    <property type="entry name" value="RNA_pol_asu"/>
</dbReference>
<dbReference type="GO" id="GO:0008270">
    <property type="term" value="F:zinc ion binding"/>
    <property type="evidence" value="ECO:0007669"/>
    <property type="project" value="UniProtKB-UniRule"/>
</dbReference>
<dbReference type="CDD" id="cd02655">
    <property type="entry name" value="RNAP_beta'_C"/>
    <property type="match status" value="1"/>
</dbReference>
<dbReference type="GO" id="GO:0000287">
    <property type="term" value="F:magnesium ion binding"/>
    <property type="evidence" value="ECO:0007669"/>
    <property type="project" value="UniProtKB-UniRule"/>
</dbReference>
<dbReference type="GO" id="GO:0003899">
    <property type="term" value="F:DNA-directed RNA polymerase activity"/>
    <property type="evidence" value="ECO:0007669"/>
    <property type="project" value="UniProtKB-UniRule"/>
</dbReference>
<name>A0A2H0W1V3_9BACT</name>
<keyword evidence="2 7" id="KW-0808">Transferase</keyword>
<evidence type="ECO:0000256" key="7">
    <source>
        <dbReference type="HAMAP-Rule" id="MF_01322"/>
    </source>
</evidence>
<dbReference type="Gene3D" id="1.10.40.90">
    <property type="match status" value="1"/>
</dbReference>
<proteinExistence type="inferred from homology"/>
<evidence type="ECO:0000256" key="2">
    <source>
        <dbReference type="ARBA" id="ARBA00022679"/>
    </source>
</evidence>
<dbReference type="InterPro" id="IPR007066">
    <property type="entry name" value="RNA_pol_Rpb1_3"/>
</dbReference>
<feature type="binding site" evidence="7">
    <location>
        <position position="563"/>
    </location>
    <ligand>
        <name>Mg(2+)</name>
        <dbReference type="ChEBI" id="CHEBI:18420"/>
    </ligand>
</feature>
<protein>
    <recommendedName>
        <fullName evidence="7">DNA-directed RNA polymerase subunit beta'</fullName>
        <shortName evidence="7">RNAP subunit beta'</shortName>
        <ecNumber evidence="7">2.7.7.6</ecNumber>
    </recommendedName>
    <alternativeName>
        <fullName evidence="7">RNA polymerase subunit beta'</fullName>
    </alternativeName>
    <alternativeName>
        <fullName evidence="7">Transcriptase subunit beta'</fullName>
    </alternativeName>
</protein>
<dbReference type="NCBIfam" id="TIGR02386">
    <property type="entry name" value="rpoC_TIGR"/>
    <property type="match status" value="1"/>
</dbReference>
<dbReference type="Gene3D" id="1.10.274.100">
    <property type="entry name" value="RNA polymerase Rpb1, domain 3"/>
    <property type="match status" value="1"/>
</dbReference>
<dbReference type="Gene3D" id="4.10.860.120">
    <property type="entry name" value="RNA polymerase II, clamp domain"/>
    <property type="match status" value="1"/>
</dbReference>
<dbReference type="GO" id="GO:0003677">
    <property type="term" value="F:DNA binding"/>
    <property type="evidence" value="ECO:0007669"/>
    <property type="project" value="UniProtKB-UniRule"/>
</dbReference>
<feature type="binding site" evidence="7">
    <location>
        <position position="92"/>
    </location>
    <ligand>
        <name>Zn(2+)</name>
        <dbReference type="ChEBI" id="CHEBI:29105"/>
        <label>1</label>
    </ligand>
</feature>
<dbReference type="InterPro" id="IPR045867">
    <property type="entry name" value="DNA-dir_RpoC_beta_prime"/>
</dbReference>
<evidence type="ECO:0000256" key="5">
    <source>
        <dbReference type="ARBA" id="ARBA00023163"/>
    </source>
</evidence>
<keyword evidence="1 7" id="KW-0240">DNA-directed RNA polymerase</keyword>
<dbReference type="InterPro" id="IPR042102">
    <property type="entry name" value="RNA_pol_Rpb1_3_sf"/>
</dbReference>
<dbReference type="InterPro" id="IPR012754">
    <property type="entry name" value="DNA-dir_RpoC_beta_prime_bact"/>
</dbReference>
<dbReference type="CDD" id="cd01609">
    <property type="entry name" value="RNAP_beta'_N"/>
    <property type="match status" value="1"/>
</dbReference>
<dbReference type="GO" id="GO:0000428">
    <property type="term" value="C:DNA-directed RNA polymerase complex"/>
    <property type="evidence" value="ECO:0007669"/>
    <property type="project" value="UniProtKB-KW"/>
</dbReference>
<dbReference type="Gene3D" id="1.10.132.30">
    <property type="match status" value="1"/>
</dbReference>
<feature type="domain" description="RNA polymerase N-terminal" evidence="11">
    <location>
        <begin position="331"/>
        <end position="613"/>
    </location>
</feature>
<keyword evidence="3 7" id="KW-0548">Nucleotidyltransferase</keyword>
<comment type="caution">
    <text evidence="12">The sequence shown here is derived from an EMBL/GenBank/DDBJ whole genome shotgun (WGS) entry which is preliminary data.</text>
</comment>
<evidence type="ECO:0000256" key="6">
    <source>
        <dbReference type="ARBA" id="ARBA00048552"/>
    </source>
</evidence>
<feature type="binding site" evidence="7">
    <location>
        <position position="979"/>
    </location>
    <ligand>
        <name>Zn(2+)</name>
        <dbReference type="ChEBI" id="CHEBI:29105"/>
        <label>2</label>
    </ligand>
</feature>